<dbReference type="Proteomes" id="UP000887159">
    <property type="component" value="Unassembled WGS sequence"/>
</dbReference>
<gene>
    <name evidence="1" type="ORF">TNCV_3751211</name>
</gene>
<name>A0A8X6UTA7_TRICX</name>
<sequence>MANLEDVNRVIRYATLSPLATNLIRTRYRQENTEKVLGLTASALTAIRDNLSEHAVDEEDAAEIDKLLEVVGAVLMGGQNDLFSRPQNFKVSFLEFVSISPHWTVEFLRQGSAKTFPRLGDHWTHKLRDTWGCAIGERRKKKGKVQDVTVYMEHFYSAFAGIYRDRKFSPHRGRTTDFDVLPSSTGNFPLIADGLQTFDVLPSSTGNFLLLVHGLQTLDVLPSSTGNFPLIVDGLQTFDVLSRRSA</sequence>
<dbReference type="EMBL" id="BMAU01021014">
    <property type="protein sequence ID" value="GFX86848.1"/>
    <property type="molecule type" value="Genomic_DNA"/>
</dbReference>
<protein>
    <submittedName>
        <fullName evidence="1">Uncharacterized protein</fullName>
    </submittedName>
</protein>
<organism evidence="1 2">
    <name type="scientific">Trichonephila clavipes</name>
    <name type="common">Golden silk orbweaver</name>
    <name type="synonym">Nephila clavipes</name>
    <dbReference type="NCBI Taxonomy" id="2585209"/>
    <lineage>
        <taxon>Eukaryota</taxon>
        <taxon>Metazoa</taxon>
        <taxon>Ecdysozoa</taxon>
        <taxon>Arthropoda</taxon>
        <taxon>Chelicerata</taxon>
        <taxon>Arachnida</taxon>
        <taxon>Araneae</taxon>
        <taxon>Araneomorphae</taxon>
        <taxon>Entelegynae</taxon>
        <taxon>Araneoidea</taxon>
        <taxon>Nephilidae</taxon>
        <taxon>Trichonephila</taxon>
    </lineage>
</organism>
<reference evidence="1" key="1">
    <citation type="submission" date="2020-08" db="EMBL/GenBank/DDBJ databases">
        <title>Multicomponent nature underlies the extraordinary mechanical properties of spider dragline silk.</title>
        <authorList>
            <person name="Kono N."/>
            <person name="Nakamura H."/>
            <person name="Mori M."/>
            <person name="Yoshida Y."/>
            <person name="Ohtoshi R."/>
            <person name="Malay A.D."/>
            <person name="Moran D.A.P."/>
            <person name="Tomita M."/>
            <person name="Numata K."/>
            <person name="Arakawa K."/>
        </authorList>
    </citation>
    <scope>NUCLEOTIDE SEQUENCE</scope>
</reference>
<dbReference type="AlphaFoldDB" id="A0A8X6UTA7"/>
<keyword evidence="2" id="KW-1185">Reference proteome</keyword>
<evidence type="ECO:0000313" key="1">
    <source>
        <dbReference type="EMBL" id="GFX86848.1"/>
    </source>
</evidence>
<proteinExistence type="predicted"/>
<evidence type="ECO:0000313" key="2">
    <source>
        <dbReference type="Proteomes" id="UP000887159"/>
    </source>
</evidence>
<accession>A0A8X6UTA7</accession>
<comment type="caution">
    <text evidence="1">The sequence shown here is derived from an EMBL/GenBank/DDBJ whole genome shotgun (WGS) entry which is preliminary data.</text>
</comment>